<dbReference type="PANTHER" id="PTHR31778">
    <property type="entry name" value="BUD SITE SELECTION PROTEIN RAX2"/>
    <property type="match status" value="1"/>
</dbReference>
<evidence type="ECO:0000259" key="1">
    <source>
        <dbReference type="Pfam" id="PF20843"/>
    </source>
</evidence>
<dbReference type="Pfam" id="PF20843">
    <property type="entry name" value="Rax2_3"/>
    <property type="match status" value="1"/>
</dbReference>
<protein>
    <recommendedName>
        <fullName evidence="1">Rax2-like third domain-containing protein</fullName>
    </recommendedName>
</protein>
<feature type="domain" description="Rax2-like third" evidence="1">
    <location>
        <begin position="2"/>
        <end position="97"/>
    </location>
</feature>
<dbReference type="Proteomes" id="UP000325313">
    <property type="component" value="Unassembled WGS sequence"/>
</dbReference>
<evidence type="ECO:0000313" key="2">
    <source>
        <dbReference type="EMBL" id="KAA1084845.1"/>
    </source>
</evidence>
<dbReference type="PANTHER" id="PTHR31778:SF2">
    <property type="entry name" value="BUD SITE SELECTION PROTEIN RAX2"/>
    <property type="match status" value="1"/>
</dbReference>
<organism evidence="2 3">
    <name type="scientific">Puccinia graminis f. sp. tritici</name>
    <dbReference type="NCBI Taxonomy" id="56615"/>
    <lineage>
        <taxon>Eukaryota</taxon>
        <taxon>Fungi</taxon>
        <taxon>Dikarya</taxon>
        <taxon>Basidiomycota</taxon>
        <taxon>Pucciniomycotina</taxon>
        <taxon>Pucciniomycetes</taxon>
        <taxon>Pucciniales</taxon>
        <taxon>Pucciniaceae</taxon>
        <taxon>Puccinia</taxon>
    </lineage>
</organism>
<comment type="caution">
    <text evidence="2">The sequence shown here is derived from an EMBL/GenBank/DDBJ whole genome shotgun (WGS) entry which is preliminary data.</text>
</comment>
<reference evidence="2 3" key="1">
    <citation type="submission" date="2019-05" db="EMBL/GenBank/DDBJ databases">
        <title>Emergence of the Ug99 lineage of the wheat stem rust pathogen through somatic hybridization.</title>
        <authorList>
            <person name="Li F."/>
            <person name="Upadhyaya N.M."/>
            <person name="Sperschneider J."/>
            <person name="Matny O."/>
            <person name="Nguyen-Phuc H."/>
            <person name="Mago R."/>
            <person name="Raley C."/>
            <person name="Miller M.E."/>
            <person name="Silverstein K.A.T."/>
            <person name="Henningsen E."/>
            <person name="Hirsch C.D."/>
            <person name="Visser B."/>
            <person name="Pretorius Z.A."/>
            <person name="Steffenson B.J."/>
            <person name="Schwessinger B."/>
            <person name="Dodds P.N."/>
            <person name="Figueroa M."/>
        </authorList>
    </citation>
    <scope>NUCLEOTIDE SEQUENCE [LARGE SCALE GENOMIC DNA]</scope>
    <source>
        <strain evidence="2 3">Ug99</strain>
    </source>
</reference>
<dbReference type="AlphaFoldDB" id="A0A5B0N6F3"/>
<gene>
    <name evidence="2" type="ORF">PGTUg99_000311</name>
</gene>
<dbReference type="InterPro" id="IPR048265">
    <property type="entry name" value="Rax2-like_third"/>
</dbReference>
<sequence length="194" mass="20483">MSIPQSGHYELILQTPGCAAMGDCPSRTTLAVTTSLVDGQPLKTLVDTRSPNDTSTTLYNGTMTDLPSGGGDLTVTVQLANTVTGSSPVSMVASQLVLRSNPLRSYIPGVRSNGVYEHVLTGKGAFGDGSTLASPPGGGDVKESLTAVDQLGLRLRPGSAVRSVISDDHLLHRRQPAISLEWYLCRCHDDHPRT</sequence>
<dbReference type="EMBL" id="VDEP01000435">
    <property type="protein sequence ID" value="KAA1084845.1"/>
    <property type="molecule type" value="Genomic_DNA"/>
</dbReference>
<accession>A0A5B0N6F3</accession>
<name>A0A5B0N6F3_PUCGR</name>
<dbReference type="GO" id="GO:1902929">
    <property type="term" value="C:plasma membrane of growing cell tip"/>
    <property type="evidence" value="ECO:0007669"/>
    <property type="project" value="TreeGrafter"/>
</dbReference>
<proteinExistence type="predicted"/>
<evidence type="ECO:0000313" key="3">
    <source>
        <dbReference type="Proteomes" id="UP000325313"/>
    </source>
</evidence>